<dbReference type="Proteomes" id="UP000199245">
    <property type="component" value="Unassembled WGS sequence"/>
</dbReference>
<gene>
    <name evidence="1" type="ORF">SAMN05216337_106931</name>
</gene>
<accession>A0A1G7NBR3</accession>
<reference evidence="1 2" key="1">
    <citation type="submission" date="2016-10" db="EMBL/GenBank/DDBJ databases">
        <authorList>
            <person name="de Groot N.N."/>
        </authorList>
    </citation>
    <scope>NUCLEOTIDE SEQUENCE [LARGE SCALE GENOMIC DNA]</scope>
    <source>
        <strain evidence="1 2">R5</strain>
    </source>
</reference>
<sequence length="231" mass="26236">MTSSVLKPAAELATTNVRRFPNESAEYRSARQELLVEEIELRRHIERVAALRRALPPGGEVTKSYEFIGEAGATSLADLFGSKPTLIIYSYMYGPQREKPCPMCTSFMSTWEEKLPDIEQRVSFMFVARSPIARLIEAKKARGWTRHRIYSDASGDYTRDYVNKDDSDLPGYNVFTRHNGTIRHFWAGEMGAGTMDPGQDPRGAPDMDPLWTLLDTTPEGRGKDWYPKLSY</sequence>
<evidence type="ECO:0000313" key="1">
    <source>
        <dbReference type="EMBL" id="SDF71483.1"/>
    </source>
</evidence>
<dbReference type="InterPro" id="IPR010296">
    <property type="entry name" value="DUF899_thioredox"/>
</dbReference>
<proteinExistence type="predicted"/>
<dbReference type="SUPFAM" id="SSF52833">
    <property type="entry name" value="Thioredoxin-like"/>
    <property type="match status" value="1"/>
</dbReference>
<dbReference type="Pfam" id="PF05988">
    <property type="entry name" value="DUF899"/>
    <property type="match status" value="1"/>
</dbReference>
<evidence type="ECO:0000313" key="2">
    <source>
        <dbReference type="Proteomes" id="UP000199245"/>
    </source>
</evidence>
<name>A0A1G7NBR3_9BRAD</name>
<dbReference type="EMBL" id="FMZW01000069">
    <property type="protein sequence ID" value="SDF71483.1"/>
    <property type="molecule type" value="Genomic_DNA"/>
</dbReference>
<protein>
    <submittedName>
        <fullName evidence="1">Predicted dithiol-disulfide oxidoreductase, DUF899 family</fullName>
    </submittedName>
</protein>
<dbReference type="Gene3D" id="3.40.30.10">
    <property type="entry name" value="Glutaredoxin"/>
    <property type="match status" value="1"/>
</dbReference>
<organism evidence="1 2">
    <name type="scientific">Bradyrhizobium brasilense</name>
    <dbReference type="NCBI Taxonomy" id="1419277"/>
    <lineage>
        <taxon>Bacteria</taxon>
        <taxon>Pseudomonadati</taxon>
        <taxon>Pseudomonadota</taxon>
        <taxon>Alphaproteobacteria</taxon>
        <taxon>Hyphomicrobiales</taxon>
        <taxon>Nitrobacteraceae</taxon>
        <taxon>Bradyrhizobium</taxon>
    </lineage>
</organism>
<dbReference type="AlphaFoldDB" id="A0A1G7NBR3"/>
<dbReference type="InterPro" id="IPR036249">
    <property type="entry name" value="Thioredoxin-like_sf"/>
</dbReference>
<dbReference type="RefSeq" id="WP_092090119.1">
    <property type="nucleotide sequence ID" value="NZ_FMZW01000069.1"/>
</dbReference>